<dbReference type="AlphaFoldDB" id="A0AAN7PQQ9"/>
<keyword evidence="4" id="KW-0862">Zinc</keyword>
<evidence type="ECO:0000256" key="3">
    <source>
        <dbReference type="ARBA" id="ARBA00022723"/>
    </source>
</evidence>
<keyword evidence="5 10" id="KW-0653">Protein transport</keyword>
<gene>
    <name evidence="12" type="ORF">RN001_015381</name>
</gene>
<comment type="subcellular location">
    <subcellularLocation>
        <location evidence="10">Mitochondrion inner membrane</location>
        <topology evidence="10">Peripheral membrane protein</topology>
        <orientation evidence="10">Intermembrane side</orientation>
    </subcellularLocation>
</comment>
<dbReference type="FunFam" id="1.10.287.810:FF:000001">
    <property type="entry name" value="mitochondrial import inner membrane translocase subunit TIM13"/>
    <property type="match status" value="1"/>
</dbReference>
<keyword evidence="10" id="KW-0472">Membrane</keyword>
<sequence length="90" mass="10327">MDSLPPGLSNAQKDELMDQVKQQIAVANAQELLTKMTEKCFKKCIIKPGTSLDNAEQKCIAMCMDRYMDSWNLVSRTYGVRIQKERNRMP</sequence>
<keyword evidence="3" id="KW-0479">Metal-binding</keyword>
<evidence type="ECO:0000256" key="1">
    <source>
        <dbReference type="ARBA" id="ARBA00006720"/>
    </source>
</evidence>
<dbReference type="Pfam" id="PF02953">
    <property type="entry name" value="zf-Tim10_DDP"/>
    <property type="match status" value="1"/>
</dbReference>
<organism evidence="12 13">
    <name type="scientific">Aquatica leii</name>
    <dbReference type="NCBI Taxonomy" id="1421715"/>
    <lineage>
        <taxon>Eukaryota</taxon>
        <taxon>Metazoa</taxon>
        <taxon>Ecdysozoa</taxon>
        <taxon>Arthropoda</taxon>
        <taxon>Hexapoda</taxon>
        <taxon>Insecta</taxon>
        <taxon>Pterygota</taxon>
        <taxon>Neoptera</taxon>
        <taxon>Endopterygota</taxon>
        <taxon>Coleoptera</taxon>
        <taxon>Polyphaga</taxon>
        <taxon>Elateriformia</taxon>
        <taxon>Elateroidea</taxon>
        <taxon>Lampyridae</taxon>
        <taxon>Luciolinae</taxon>
        <taxon>Aquatica</taxon>
    </lineage>
</organism>
<evidence type="ECO:0000256" key="4">
    <source>
        <dbReference type="ARBA" id="ARBA00022833"/>
    </source>
</evidence>
<dbReference type="EMBL" id="JARPUR010000007">
    <property type="protein sequence ID" value="KAK4873352.1"/>
    <property type="molecule type" value="Genomic_DNA"/>
</dbReference>
<evidence type="ECO:0000256" key="8">
    <source>
        <dbReference type="ARBA" id="ARBA00023157"/>
    </source>
</evidence>
<protein>
    <recommendedName>
        <fullName evidence="10">Mitochondrial import inner membrane translocase subunit</fullName>
    </recommendedName>
</protein>
<evidence type="ECO:0000256" key="9">
    <source>
        <dbReference type="ARBA" id="ARBA00023186"/>
    </source>
</evidence>
<dbReference type="GO" id="GO:0042719">
    <property type="term" value="C:mitochondrial intermembrane space chaperone complex"/>
    <property type="evidence" value="ECO:0007669"/>
    <property type="project" value="UniProtKB-ARBA"/>
</dbReference>
<comment type="domain">
    <text evidence="10">The twin CX3C motif contains 4 conserved Cys residues that form 2 disulfide bonds in the mitochondrial intermembrane space.</text>
</comment>
<keyword evidence="8 10" id="KW-1015">Disulfide bond</keyword>
<dbReference type="Gene3D" id="1.10.287.810">
    <property type="entry name" value="Mitochondrial import inner membrane translocase subunit tim13 like domains"/>
    <property type="match status" value="1"/>
</dbReference>
<keyword evidence="10" id="KW-0999">Mitochondrion inner membrane</keyword>
<evidence type="ECO:0000256" key="2">
    <source>
        <dbReference type="ARBA" id="ARBA00022448"/>
    </source>
</evidence>
<evidence type="ECO:0000256" key="10">
    <source>
        <dbReference type="RuleBase" id="RU367043"/>
    </source>
</evidence>
<comment type="function">
    <text evidence="10">Mitochondrial intermembrane chaperone that participates in the import and insertion of some multi-pass transmembrane proteins into the mitochondrial inner membrane. Also required for the transfer of beta-barrel precursors from the TOM complex to the sorting and assembly machinery (SAM complex) of the outer membrane. Acts as a chaperone-like protein that protects the hydrophobic precursors from aggregation and guide them through the mitochondrial intermembrane space.</text>
</comment>
<evidence type="ECO:0000256" key="7">
    <source>
        <dbReference type="ARBA" id="ARBA00023128"/>
    </source>
</evidence>
<dbReference type="GO" id="GO:0046872">
    <property type="term" value="F:metal ion binding"/>
    <property type="evidence" value="ECO:0007669"/>
    <property type="project" value="UniProtKB-KW"/>
</dbReference>
<proteinExistence type="inferred from homology"/>
<dbReference type="SUPFAM" id="SSF144122">
    <property type="entry name" value="Tim10-like"/>
    <property type="match status" value="1"/>
</dbReference>
<dbReference type="GO" id="GO:0015031">
    <property type="term" value="P:protein transport"/>
    <property type="evidence" value="ECO:0007669"/>
    <property type="project" value="UniProtKB-KW"/>
</dbReference>
<reference evidence="13" key="1">
    <citation type="submission" date="2023-01" db="EMBL/GenBank/DDBJ databases">
        <title>Key to firefly adult light organ development and bioluminescence: homeobox transcription factors regulate luciferase expression and transportation to peroxisome.</title>
        <authorList>
            <person name="Fu X."/>
        </authorList>
    </citation>
    <scope>NUCLEOTIDE SEQUENCE [LARGE SCALE GENOMIC DNA]</scope>
</reference>
<name>A0AAN7PQQ9_9COLE</name>
<evidence type="ECO:0000313" key="12">
    <source>
        <dbReference type="EMBL" id="KAK4873352.1"/>
    </source>
</evidence>
<comment type="similarity">
    <text evidence="1 10">Belongs to the small Tim family.</text>
</comment>
<keyword evidence="13" id="KW-1185">Reference proteome</keyword>
<dbReference type="Proteomes" id="UP001353858">
    <property type="component" value="Unassembled WGS sequence"/>
</dbReference>
<accession>A0AAN7PQQ9</accession>
<keyword evidence="2 10" id="KW-0813">Transport</keyword>
<keyword evidence="7 10" id="KW-0496">Mitochondrion</keyword>
<evidence type="ECO:0000256" key="6">
    <source>
        <dbReference type="ARBA" id="ARBA00023010"/>
    </source>
</evidence>
<comment type="subunit">
    <text evidence="10">Heterohexamer.</text>
</comment>
<comment type="caution">
    <text evidence="12">The sequence shown here is derived from an EMBL/GenBank/DDBJ whole genome shotgun (WGS) entry which is preliminary data.</text>
</comment>
<evidence type="ECO:0000259" key="11">
    <source>
        <dbReference type="Pfam" id="PF02953"/>
    </source>
</evidence>
<evidence type="ECO:0000256" key="5">
    <source>
        <dbReference type="ARBA" id="ARBA00022927"/>
    </source>
</evidence>
<evidence type="ECO:0000313" key="13">
    <source>
        <dbReference type="Proteomes" id="UP001353858"/>
    </source>
</evidence>
<dbReference type="GO" id="GO:0045039">
    <property type="term" value="P:protein insertion into mitochondrial inner membrane"/>
    <property type="evidence" value="ECO:0007669"/>
    <property type="project" value="UniProtKB-ARBA"/>
</dbReference>
<dbReference type="InterPro" id="IPR004217">
    <property type="entry name" value="Tim10-like"/>
</dbReference>
<keyword evidence="6 10" id="KW-0811">Translocation</keyword>
<feature type="domain" description="Tim10-like" evidence="11">
    <location>
        <begin position="19"/>
        <end position="78"/>
    </location>
</feature>
<dbReference type="InterPro" id="IPR035427">
    <property type="entry name" value="Tim10-like_dom_sf"/>
</dbReference>
<keyword evidence="9 10" id="KW-0143">Chaperone</keyword>
<dbReference type="GO" id="GO:0005743">
    <property type="term" value="C:mitochondrial inner membrane"/>
    <property type="evidence" value="ECO:0007669"/>
    <property type="project" value="UniProtKB-SubCell"/>
</dbReference>